<organism evidence="2 3">
    <name type="scientific">Xanthomarina gelatinilytica</name>
    <dbReference type="NCBI Taxonomy" id="1137281"/>
    <lineage>
        <taxon>Bacteria</taxon>
        <taxon>Pseudomonadati</taxon>
        <taxon>Bacteroidota</taxon>
        <taxon>Flavobacteriia</taxon>
        <taxon>Flavobacteriales</taxon>
        <taxon>Flavobacteriaceae</taxon>
        <taxon>Xanthomarina</taxon>
    </lineage>
</organism>
<feature type="domain" description="Thioredoxin" evidence="1">
    <location>
        <begin position="326"/>
        <end position="467"/>
    </location>
</feature>
<name>A0A3D6BW15_9FLAO</name>
<dbReference type="InterPro" id="IPR013766">
    <property type="entry name" value="Thioredoxin_domain"/>
</dbReference>
<dbReference type="EMBL" id="DPRK01000297">
    <property type="protein sequence ID" value="HCY83421.1"/>
    <property type="molecule type" value="Genomic_DNA"/>
</dbReference>
<dbReference type="Proteomes" id="UP000263268">
    <property type="component" value="Unassembled WGS sequence"/>
</dbReference>
<proteinExistence type="predicted"/>
<sequence>MLCVLSLVSCEKDPKQDKGDTAYIGGEVINPSNNYVVLLKANSVIDTMTLDANNRFLYKLETLSSGLYTFSHGGEIQMVLLEPNDSIMFRLNTKDFDESLVFTGKGAKKNNYLVNLFLKGEAEDKIILSFSQLPVEEFENKLDSLREIKLNDLREFITKQSTSELFNHLAESNINYDYYLSKEVYPFVNYANSERKNFESLSDNFYDYRNHINYNDSVLVGYFPYASFLKHHFENLALTEHFKHSNDSVFSKQSLDYNLIRLDLIDSLMTNDNVKNSLLISAAIEFVSNNKDVDNYDAILNSFLAKSTNARHKDYVSKIVSSLKDLKPGNPLPDVKVFDIFNNELNLRFVLGNKPCVIFFWSQTNMMHAQECHKKVNELKLKYPEITFIGINANNDNKDVWIKTLKKYNFETPKEYLFKNPSEAKQALAIYPINKVIIVGKKGLIENAHANMFSINFEEELLGVLNQ</sequence>
<dbReference type="AlphaFoldDB" id="A0A3D6BW15"/>
<dbReference type="Gene3D" id="3.40.30.10">
    <property type="entry name" value="Glutaredoxin"/>
    <property type="match status" value="1"/>
</dbReference>
<evidence type="ECO:0000259" key="1">
    <source>
        <dbReference type="PROSITE" id="PS51352"/>
    </source>
</evidence>
<dbReference type="InterPro" id="IPR036249">
    <property type="entry name" value="Thioredoxin-like_sf"/>
</dbReference>
<evidence type="ECO:0000313" key="3">
    <source>
        <dbReference type="Proteomes" id="UP000263268"/>
    </source>
</evidence>
<accession>A0A3D6BW15</accession>
<comment type="caution">
    <text evidence="2">The sequence shown here is derived from an EMBL/GenBank/DDBJ whole genome shotgun (WGS) entry which is preliminary data.</text>
</comment>
<dbReference type="PROSITE" id="PS51352">
    <property type="entry name" value="THIOREDOXIN_2"/>
    <property type="match status" value="1"/>
</dbReference>
<dbReference type="SUPFAM" id="SSF52833">
    <property type="entry name" value="Thioredoxin-like"/>
    <property type="match status" value="1"/>
</dbReference>
<gene>
    <name evidence="2" type="ORF">DHV22_18450</name>
</gene>
<reference evidence="2 3" key="1">
    <citation type="journal article" date="2018" name="Nat. Biotechnol.">
        <title>A standardized bacterial taxonomy based on genome phylogeny substantially revises the tree of life.</title>
        <authorList>
            <person name="Parks D.H."/>
            <person name="Chuvochina M."/>
            <person name="Waite D.W."/>
            <person name="Rinke C."/>
            <person name="Skarshewski A."/>
            <person name="Chaumeil P.A."/>
            <person name="Hugenholtz P."/>
        </authorList>
    </citation>
    <scope>NUCLEOTIDE SEQUENCE [LARGE SCALE GENOMIC DNA]</scope>
    <source>
        <strain evidence="2">UBA10227</strain>
    </source>
</reference>
<evidence type="ECO:0000313" key="2">
    <source>
        <dbReference type="EMBL" id="HCY83421.1"/>
    </source>
</evidence>
<protein>
    <recommendedName>
        <fullName evidence="1">Thioredoxin domain-containing protein</fullName>
    </recommendedName>
</protein>